<proteinExistence type="predicted"/>
<dbReference type="RefSeq" id="WP_179268539.1">
    <property type="nucleotide sequence ID" value="NZ_CP058579.1"/>
</dbReference>
<dbReference type="EMBL" id="CP058579">
    <property type="protein sequence ID" value="QLG61954.1"/>
    <property type="molecule type" value="Genomic_DNA"/>
</dbReference>
<gene>
    <name evidence="1" type="ORF">HUG12_09575</name>
</gene>
<evidence type="ECO:0000313" key="2">
    <source>
        <dbReference type="Proteomes" id="UP000509626"/>
    </source>
</evidence>
<dbReference type="KEGG" id="halu:HUG12_09575"/>
<name>A0A7D5LAP9_9EURY</name>
<accession>A0A7D5LAP9</accession>
<dbReference type="AlphaFoldDB" id="A0A7D5LAP9"/>
<dbReference type="Proteomes" id="UP000509626">
    <property type="component" value="Chromosome"/>
</dbReference>
<protein>
    <submittedName>
        <fullName evidence="1">Uncharacterized protein</fullName>
    </submittedName>
</protein>
<organism evidence="1 2">
    <name type="scientific">Halorarum salinum</name>
    <dbReference type="NCBI Taxonomy" id="2743089"/>
    <lineage>
        <taxon>Archaea</taxon>
        <taxon>Methanobacteriati</taxon>
        <taxon>Methanobacteriota</taxon>
        <taxon>Stenosarchaea group</taxon>
        <taxon>Halobacteria</taxon>
        <taxon>Halobacteriales</taxon>
        <taxon>Haloferacaceae</taxon>
        <taxon>Halorarum</taxon>
    </lineage>
</organism>
<evidence type="ECO:0000313" key="1">
    <source>
        <dbReference type="EMBL" id="QLG61954.1"/>
    </source>
</evidence>
<sequence length="253" mass="28365">MANIALDGGGNGTDYDEDELHVEPLQFKLKHNGQYKAKIGHVSDIYPRKAWGSDNDDEKEDVLQIYTYIPVDELGLDDEKEEAVLEQVEAHREEIAAVNERREEIDWDTLQQVPEGHIPMKMYTKASLTRSTGSYNNAKLYDTLFELGLAEGVLTDGEDKGAIQLYDRDGEPINPFEPVDLDDNDAVNAALENYLRQNLLGMEVEIQLKNANRDNPEKDEYSTVKYIIGKVDDPLAEAADESGDEEDDATALA</sequence>
<keyword evidence="2" id="KW-1185">Reference proteome</keyword>
<reference evidence="1 2" key="1">
    <citation type="submission" date="2020-06" db="EMBL/GenBank/DDBJ databases">
        <title>NJ-3-1, isolated from saline soil.</title>
        <authorList>
            <person name="Cui H.L."/>
            <person name="Shi X."/>
        </authorList>
    </citation>
    <scope>NUCLEOTIDE SEQUENCE [LARGE SCALE GENOMIC DNA]</scope>
    <source>
        <strain evidence="1 2">NJ-3-1</strain>
    </source>
</reference>
<dbReference type="GeneID" id="56037708"/>